<feature type="chain" id="PRO_5026118621" evidence="1">
    <location>
        <begin position="20"/>
        <end position="231"/>
    </location>
</feature>
<comment type="caution">
    <text evidence="3">The sequence shown here is derived from an EMBL/GenBank/DDBJ whole genome shotgun (WGS) entry which is preliminary data.</text>
</comment>
<dbReference type="CDD" id="cd01822">
    <property type="entry name" value="Lysophospholipase_L1_like"/>
    <property type="match status" value="1"/>
</dbReference>
<gene>
    <name evidence="3" type="ORF">GO816_18310</name>
</gene>
<dbReference type="PROSITE" id="PS01098">
    <property type="entry name" value="LIPASE_GDSL_SER"/>
    <property type="match status" value="1"/>
</dbReference>
<protein>
    <submittedName>
        <fullName evidence="3">Arylesterase</fullName>
    </submittedName>
</protein>
<dbReference type="EMBL" id="WQLA01000008">
    <property type="protein sequence ID" value="MVN93091.1"/>
    <property type="molecule type" value="Genomic_DNA"/>
</dbReference>
<organism evidence="3 4">
    <name type="scientific">Mucilaginibacter aquatilis</name>
    <dbReference type="NCBI Taxonomy" id="1517760"/>
    <lineage>
        <taxon>Bacteria</taxon>
        <taxon>Pseudomonadati</taxon>
        <taxon>Bacteroidota</taxon>
        <taxon>Sphingobacteriia</taxon>
        <taxon>Sphingobacteriales</taxon>
        <taxon>Sphingobacteriaceae</taxon>
        <taxon>Mucilaginibacter</taxon>
    </lineage>
</organism>
<dbReference type="GO" id="GO:0006629">
    <property type="term" value="P:lipid metabolic process"/>
    <property type="evidence" value="ECO:0007669"/>
    <property type="project" value="InterPro"/>
</dbReference>
<feature type="signal peptide" evidence="1">
    <location>
        <begin position="1"/>
        <end position="19"/>
    </location>
</feature>
<evidence type="ECO:0000259" key="2">
    <source>
        <dbReference type="Pfam" id="PF13472"/>
    </source>
</evidence>
<keyword evidence="1" id="KW-0732">Signal</keyword>
<dbReference type="PANTHER" id="PTHR30383">
    <property type="entry name" value="THIOESTERASE 1/PROTEASE 1/LYSOPHOSPHOLIPASE L1"/>
    <property type="match status" value="1"/>
</dbReference>
<keyword evidence="4" id="KW-1185">Reference proteome</keyword>
<dbReference type="OrthoDB" id="9786188at2"/>
<dbReference type="InterPro" id="IPR013830">
    <property type="entry name" value="SGNH_hydro"/>
</dbReference>
<reference evidence="3 4" key="1">
    <citation type="submission" date="2019-12" db="EMBL/GenBank/DDBJ databases">
        <title>Mucilaginibacter sp. HME9299 genome sequencing and assembly.</title>
        <authorList>
            <person name="Kang H."/>
            <person name="Kim H."/>
            <person name="Joh K."/>
        </authorList>
    </citation>
    <scope>NUCLEOTIDE SEQUENCE [LARGE SCALE GENOMIC DNA]</scope>
    <source>
        <strain evidence="3 4">HME9299</strain>
    </source>
</reference>
<dbReference type="PANTHER" id="PTHR30383:SF5">
    <property type="entry name" value="SGNH HYDROLASE-TYPE ESTERASE DOMAIN-CONTAINING PROTEIN"/>
    <property type="match status" value="1"/>
</dbReference>
<dbReference type="AlphaFoldDB" id="A0A6I4ID17"/>
<dbReference type="InterPro" id="IPR008265">
    <property type="entry name" value="Lipase_GDSL_AS"/>
</dbReference>
<dbReference type="PROSITE" id="PS51257">
    <property type="entry name" value="PROKAR_LIPOPROTEIN"/>
    <property type="match status" value="1"/>
</dbReference>
<sequence>MSKQTFVALLTSLSLLSFTACESGTSTKQADTTATADSMNDSAKSKPTKTVLFFGDSLTAGYGLDDPATDSYPSLIQQKINSEKLPYTVINAGNSGETSAGGRTRIDWVLKQKIDVFVLELGANDGLRGMPVSETTRNLQFIIDKVKAKYPEAKLVMAGMQVPPSMGADYANRFKAVFTKLAEKNKMILIPFLLEDVGGIAKLNQDDGIHPNPDGAKIVADNVWNVLKDVL</sequence>
<accession>A0A6I4ID17</accession>
<dbReference type="InterPro" id="IPR036514">
    <property type="entry name" value="SGNH_hydro_sf"/>
</dbReference>
<dbReference type="RefSeq" id="WP_157543406.1">
    <property type="nucleotide sequence ID" value="NZ_WQLA01000008.1"/>
</dbReference>
<dbReference type="InterPro" id="IPR051532">
    <property type="entry name" value="Ester_Hydrolysis_Enzymes"/>
</dbReference>
<evidence type="ECO:0000313" key="3">
    <source>
        <dbReference type="EMBL" id="MVN93091.1"/>
    </source>
</evidence>
<name>A0A6I4ID17_9SPHI</name>
<dbReference type="GO" id="GO:0004622">
    <property type="term" value="F:phosphatidylcholine lysophospholipase activity"/>
    <property type="evidence" value="ECO:0007669"/>
    <property type="project" value="TreeGrafter"/>
</dbReference>
<feature type="domain" description="SGNH hydrolase-type esterase" evidence="2">
    <location>
        <begin position="53"/>
        <end position="217"/>
    </location>
</feature>
<dbReference type="SUPFAM" id="SSF52266">
    <property type="entry name" value="SGNH hydrolase"/>
    <property type="match status" value="1"/>
</dbReference>
<proteinExistence type="predicted"/>
<evidence type="ECO:0000256" key="1">
    <source>
        <dbReference type="SAM" id="SignalP"/>
    </source>
</evidence>
<dbReference type="Pfam" id="PF13472">
    <property type="entry name" value="Lipase_GDSL_2"/>
    <property type="match status" value="1"/>
</dbReference>
<evidence type="ECO:0000313" key="4">
    <source>
        <dbReference type="Proteomes" id="UP000434850"/>
    </source>
</evidence>
<dbReference type="Proteomes" id="UP000434850">
    <property type="component" value="Unassembled WGS sequence"/>
</dbReference>
<dbReference type="Gene3D" id="3.40.50.1110">
    <property type="entry name" value="SGNH hydrolase"/>
    <property type="match status" value="1"/>
</dbReference>